<dbReference type="STRING" id="1097556.R4XGD0"/>
<dbReference type="Gene3D" id="2.40.70.10">
    <property type="entry name" value="Acid Proteases"/>
    <property type="match status" value="1"/>
</dbReference>
<dbReference type="PROSITE" id="PS50158">
    <property type="entry name" value="ZF_CCHC"/>
    <property type="match status" value="1"/>
</dbReference>
<comment type="caution">
    <text evidence="4">The sequence shown here is derived from an EMBL/GenBank/DDBJ whole genome shotgun (WGS) entry which is preliminary data.</text>
</comment>
<dbReference type="InterPro" id="IPR021109">
    <property type="entry name" value="Peptidase_aspartic_dom_sf"/>
</dbReference>
<keyword evidence="1" id="KW-0863">Zinc-finger</keyword>
<evidence type="ECO:0000256" key="2">
    <source>
        <dbReference type="SAM" id="MobiDB-lite"/>
    </source>
</evidence>
<name>R4XGD0_TAPDE</name>
<dbReference type="GO" id="GO:0003676">
    <property type="term" value="F:nucleic acid binding"/>
    <property type="evidence" value="ECO:0007669"/>
    <property type="project" value="InterPro"/>
</dbReference>
<keyword evidence="1" id="KW-0862">Zinc</keyword>
<feature type="domain" description="CCHC-type" evidence="3">
    <location>
        <begin position="288"/>
        <end position="301"/>
    </location>
</feature>
<accession>R4XGD0</accession>
<feature type="compositionally biased region" description="Acidic residues" evidence="2">
    <location>
        <begin position="710"/>
        <end position="723"/>
    </location>
</feature>
<protein>
    <recommendedName>
        <fullName evidence="3">CCHC-type domain-containing protein</fullName>
    </recommendedName>
</protein>
<dbReference type="Proteomes" id="UP000013776">
    <property type="component" value="Unassembled WGS sequence"/>
</dbReference>
<dbReference type="CDD" id="cd00303">
    <property type="entry name" value="retropepsin_like"/>
    <property type="match status" value="1"/>
</dbReference>
<feature type="region of interest" description="Disordered" evidence="2">
    <location>
        <begin position="1"/>
        <end position="20"/>
    </location>
</feature>
<dbReference type="AlphaFoldDB" id="R4XGD0"/>
<dbReference type="EMBL" id="CAHR02000355">
    <property type="protein sequence ID" value="CCG84957.1"/>
    <property type="molecule type" value="Genomic_DNA"/>
</dbReference>
<keyword evidence="5" id="KW-1185">Reference proteome</keyword>
<gene>
    <name evidence="4" type="ORF">TAPDE_005522</name>
</gene>
<organism evidence="4 5">
    <name type="scientific">Taphrina deformans (strain PYCC 5710 / ATCC 11124 / CBS 356.35 / IMI 108563 / JCM 9778 / NBRC 8474)</name>
    <name type="common">Peach leaf curl fungus</name>
    <name type="synonym">Lalaria deformans</name>
    <dbReference type="NCBI Taxonomy" id="1097556"/>
    <lineage>
        <taxon>Eukaryota</taxon>
        <taxon>Fungi</taxon>
        <taxon>Dikarya</taxon>
        <taxon>Ascomycota</taxon>
        <taxon>Taphrinomycotina</taxon>
        <taxon>Taphrinomycetes</taxon>
        <taxon>Taphrinales</taxon>
        <taxon>Taphrinaceae</taxon>
        <taxon>Taphrina</taxon>
    </lineage>
</organism>
<evidence type="ECO:0000259" key="3">
    <source>
        <dbReference type="PROSITE" id="PS50158"/>
    </source>
</evidence>
<proteinExistence type="predicted"/>
<feature type="region of interest" description="Disordered" evidence="2">
    <location>
        <begin position="697"/>
        <end position="739"/>
    </location>
</feature>
<reference evidence="4 5" key="1">
    <citation type="journal article" date="2013" name="MBio">
        <title>Genome sequencing of the plant pathogen Taphrina deformans, the causal agent of peach leaf curl.</title>
        <authorList>
            <person name="Cisse O.H."/>
            <person name="Almeida J.M.G.C.F."/>
            <person name="Fonseca A."/>
            <person name="Kumar A.A."/>
            <person name="Salojaervi J."/>
            <person name="Overmyer K."/>
            <person name="Hauser P.M."/>
            <person name="Pagni M."/>
        </authorList>
    </citation>
    <scope>NUCLEOTIDE SEQUENCE [LARGE SCALE GENOMIC DNA]</scope>
    <source>
        <strain evidence="5">PYCC 5710 / ATCC 11124 / CBS 356.35 / IMI 108563 / JCM 9778 / NBRC 8474</strain>
    </source>
</reference>
<keyword evidence="1" id="KW-0479">Metal-binding</keyword>
<dbReference type="OrthoDB" id="4774312at2759"/>
<dbReference type="GO" id="GO:0008270">
    <property type="term" value="F:zinc ion binding"/>
    <property type="evidence" value="ECO:0007669"/>
    <property type="project" value="UniProtKB-KW"/>
</dbReference>
<feature type="compositionally biased region" description="Polar residues" evidence="2">
    <location>
        <begin position="697"/>
        <end position="709"/>
    </location>
</feature>
<feature type="compositionally biased region" description="Basic and acidic residues" evidence="2">
    <location>
        <begin position="1"/>
        <end position="12"/>
    </location>
</feature>
<dbReference type="VEuPathDB" id="FungiDB:TAPDE_005522"/>
<evidence type="ECO:0000256" key="1">
    <source>
        <dbReference type="PROSITE-ProRule" id="PRU00047"/>
    </source>
</evidence>
<evidence type="ECO:0000313" key="4">
    <source>
        <dbReference type="EMBL" id="CCG84957.1"/>
    </source>
</evidence>
<sequence length="820" mass="91409">MSHLDKTQRFYGEKASGQTDQFDGSAEEWLSHIRICLRYAHIPEGITRDRAFLDTINLRLAGTAKRWANDNLACKVAFTSDNTNPDEDKKQAAQVASLLIQRFPPVHNVTQLRHRWNAVENWKQDPNESLDDYYERSAGQMVNLGLTDSDSSELSLVLMDKLVQSFIEGMADKSIAWQTAQRSPKDLYTAYTTAIDQQDLHNRFGSPSNATLPSFSISTVQPAIQPVITTLVPPPAQNSITSRPYSNKLAGDRVNRHGLPPAESKEAFELCSDRVKDIIRSNGRNKCCVKCGEANHLANECNSGIYLSKEDQCCLCMFIGLPFTLEYLPSNVLPHVRAVLNVSTGFDNSQYSWMDPLPPQVDCRSVSIGFDIHEDDPERSSQSCQVLKKGRNVRASSSKRVRIEDLLDLEDGGRSKTTEDGSRIKTTSIQSRDTDIENRDRAIPKVRTGKKKVLAPIRGMVGKDQWSISDLLWNTKVDINFLQLLAISPNQRRELSRVLASANPKDLPKKRSVKLTSVMSLNPEGRQVLSTARGKSKGSFYVSANAKMNGRSGDSLPFDRVVVDAGSEINLVLTNTLTKLGLKYMSLTGTRYESMYMRTSSGDKRYLSGWVDINLDVGGCAGIVQFFVLDESENKTGYSFLLGIPWLAQFHASMNMTKMEVSLRLSSGRTVTLQGPEYVPDDLLRLSHKSLNDITSDIDANSTEASSDYTSEDNDDGSSEEDSIVSSNDSYSEDETTAIRESRSIQLHFNNIPYEYIPADDYLHKHPSGPFSVIAKGITNRQNRFTLVNTEDPVNHETGEALILDHAPFKSQNKENQGKA</sequence>
<evidence type="ECO:0000313" key="5">
    <source>
        <dbReference type="Proteomes" id="UP000013776"/>
    </source>
</evidence>
<dbReference type="InterPro" id="IPR001878">
    <property type="entry name" value="Znf_CCHC"/>
</dbReference>